<protein>
    <submittedName>
        <fullName evidence="1">Uncharacterized protein</fullName>
    </submittedName>
</protein>
<sequence length="41" mass="4778">MYVLLCCNYDILPCECFVYYFLLGRSLSLHLSVIPRGYVIS</sequence>
<accession>A0A0A9CIS4</accession>
<dbReference type="EMBL" id="GBRH01224605">
    <property type="protein sequence ID" value="JAD73290.1"/>
    <property type="molecule type" value="Transcribed_RNA"/>
</dbReference>
<dbReference type="AlphaFoldDB" id="A0A0A9CIS4"/>
<evidence type="ECO:0000313" key="1">
    <source>
        <dbReference type="EMBL" id="JAD73290.1"/>
    </source>
</evidence>
<name>A0A0A9CIS4_ARUDO</name>
<proteinExistence type="predicted"/>
<reference evidence="1" key="1">
    <citation type="submission" date="2014-09" db="EMBL/GenBank/DDBJ databases">
        <authorList>
            <person name="Magalhaes I.L.F."/>
            <person name="Oliveira U."/>
            <person name="Santos F.R."/>
            <person name="Vidigal T.H.D.A."/>
            <person name="Brescovit A.D."/>
            <person name="Santos A.J."/>
        </authorList>
    </citation>
    <scope>NUCLEOTIDE SEQUENCE</scope>
    <source>
        <tissue evidence="1">Shoot tissue taken approximately 20 cm above the soil surface</tissue>
    </source>
</reference>
<reference evidence="1" key="2">
    <citation type="journal article" date="2015" name="Data Brief">
        <title>Shoot transcriptome of the giant reed, Arundo donax.</title>
        <authorList>
            <person name="Barrero R.A."/>
            <person name="Guerrero F.D."/>
            <person name="Moolhuijzen P."/>
            <person name="Goolsby J.A."/>
            <person name="Tidwell J."/>
            <person name="Bellgard S.E."/>
            <person name="Bellgard M.I."/>
        </authorList>
    </citation>
    <scope>NUCLEOTIDE SEQUENCE</scope>
    <source>
        <tissue evidence="1">Shoot tissue taken approximately 20 cm above the soil surface</tissue>
    </source>
</reference>
<organism evidence="1">
    <name type="scientific">Arundo donax</name>
    <name type="common">Giant reed</name>
    <name type="synonym">Donax arundinaceus</name>
    <dbReference type="NCBI Taxonomy" id="35708"/>
    <lineage>
        <taxon>Eukaryota</taxon>
        <taxon>Viridiplantae</taxon>
        <taxon>Streptophyta</taxon>
        <taxon>Embryophyta</taxon>
        <taxon>Tracheophyta</taxon>
        <taxon>Spermatophyta</taxon>
        <taxon>Magnoliopsida</taxon>
        <taxon>Liliopsida</taxon>
        <taxon>Poales</taxon>
        <taxon>Poaceae</taxon>
        <taxon>PACMAD clade</taxon>
        <taxon>Arundinoideae</taxon>
        <taxon>Arundineae</taxon>
        <taxon>Arundo</taxon>
    </lineage>
</organism>